<evidence type="ECO:0000259" key="11">
    <source>
        <dbReference type="Pfam" id="PF21974"/>
    </source>
</evidence>
<organism evidence="12 13">
    <name type="scientific">Adineta ricciae</name>
    <name type="common">Rotifer</name>
    <dbReference type="NCBI Taxonomy" id="249248"/>
    <lineage>
        <taxon>Eukaryota</taxon>
        <taxon>Metazoa</taxon>
        <taxon>Spiralia</taxon>
        <taxon>Gnathifera</taxon>
        <taxon>Rotifera</taxon>
        <taxon>Eurotatoria</taxon>
        <taxon>Bdelloidea</taxon>
        <taxon>Adinetida</taxon>
        <taxon>Adinetidae</taxon>
        <taxon>Adineta</taxon>
    </lineage>
</organism>
<dbReference type="PANTHER" id="PTHR13403:SF6">
    <property type="entry name" value="SNURPORTIN-1"/>
    <property type="match status" value="1"/>
</dbReference>
<evidence type="ECO:0000313" key="13">
    <source>
        <dbReference type="Proteomes" id="UP000663852"/>
    </source>
</evidence>
<evidence type="ECO:0000256" key="6">
    <source>
        <dbReference type="ARBA" id="ARBA00022448"/>
    </source>
</evidence>
<sequence length="340" mass="40019">MAEALTSILNLSSLSLYKAKSNSISSLASQKERRNEVLTKQKEKREQLVSQLRFMTKDDEPVEDNKPHWPPRHHRKNISPLCPIEMMLAEWLFSAPDDISSWFAIPCPRGQRCLVVVQSNRTLVYGKFGNLMWTMYTHLPKQTILYCIYDKRSSTYHILDLIMWNGQDYSTQFECQCRFFMLVSLNDDSRLQPHFQILPRTRLDEKQDLIEAEDGYLFYHPLGCYEPGYSPLVCWLKPFMIEEILGIKLTYPVDKPVDYTTAQAYMFDEQSSRKEHEQQQQQTIVRKSRRKKKEAVQVEEECEQERTGEENLMQFHSVLNDTVLNSLLLNYSVQTTMFEV</sequence>
<evidence type="ECO:0000256" key="7">
    <source>
        <dbReference type="ARBA" id="ARBA00022490"/>
    </source>
</evidence>
<dbReference type="InterPro" id="IPR024721">
    <property type="entry name" value="Snurportin-1_N"/>
</dbReference>
<dbReference type="OrthoDB" id="10003593at2759"/>
<gene>
    <name evidence="12" type="ORF">EDS130_LOCUS18881</name>
</gene>
<comment type="subcellular location">
    <subcellularLocation>
        <location evidence="3">Cytoplasm</location>
    </subcellularLocation>
    <subcellularLocation>
        <location evidence="2">Nucleus</location>
    </subcellularLocation>
</comment>
<keyword evidence="9" id="KW-0539">Nucleus</keyword>
<dbReference type="Gene3D" id="3.30.470.30">
    <property type="entry name" value="DNA ligase/mRNA capping enzyme"/>
    <property type="match status" value="1"/>
</dbReference>
<dbReference type="Proteomes" id="UP000663852">
    <property type="component" value="Unassembled WGS sequence"/>
</dbReference>
<keyword evidence="7" id="KW-0963">Cytoplasm</keyword>
<comment type="function">
    <text evidence="1">Functions as an U snRNP-specific nuclear import adapter. Involved in the trimethylguanosine (m3G)-cap-dependent nuclear import of U snRNPs. Binds specifically to the terminal m3G-cap U snRNAs.</text>
</comment>
<name>A0A814ML80_ADIRI</name>
<dbReference type="SUPFAM" id="SSF56091">
    <property type="entry name" value="DNA ligase/mRNA capping enzyme, catalytic domain"/>
    <property type="match status" value="1"/>
</dbReference>
<dbReference type="GO" id="GO:0003723">
    <property type="term" value="F:RNA binding"/>
    <property type="evidence" value="ECO:0007669"/>
    <property type="project" value="UniProtKB-KW"/>
</dbReference>
<keyword evidence="6" id="KW-0813">Transport</keyword>
<dbReference type="AlphaFoldDB" id="A0A814ML80"/>
<evidence type="ECO:0000256" key="4">
    <source>
        <dbReference type="ARBA" id="ARBA00007540"/>
    </source>
</evidence>
<evidence type="ECO:0000256" key="1">
    <source>
        <dbReference type="ARBA" id="ARBA00003975"/>
    </source>
</evidence>
<feature type="domain" description="Snurportin-1 N-terminal" evidence="10">
    <location>
        <begin position="14"/>
        <end position="53"/>
    </location>
</feature>
<dbReference type="GO" id="GO:0005737">
    <property type="term" value="C:cytoplasm"/>
    <property type="evidence" value="ECO:0007669"/>
    <property type="project" value="UniProtKB-SubCell"/>
</dbReference>
<protein>
    <recommendedName>
        <fullName evidence="5">Snurportin-1</fullName>
    </recommendedName>
</protein>
<dbReference type="GO" id="GO:0005634">
    <property type="term" value="C:nucleus"/>
    <property type="evidence" value="ECO:0007669"/>
    <property type="project" value="UniProtKB-SubCell"/>
</dbReference>
<evidence type="ECO:0000256" key="9">
    <source>
        <dbReference type="ARBA" id="ARBA00023242"/>
    </source>
</evidence>
<evidence type="ECO:0000256" key="2">
    <source>
        <dbReference type="ARBA" id="ARBA00004123"/>
    </source>
</evidence>
<evidence type="ECO:0000256" key="3">
    <source>
        <dbReference type="ARBA" id="ARBA00004496"/>
    </source>
</evidence>
<dbReference type="GO" id="GO:0061015">
    <property type="term" value="P:snRNA import into nucleus"/>
    <property type="evidence" value="ECO:0007669"/>
    <property type="project" value="InterPro"/>
</dbReference>
<accession>A0A814ML80</accession>
<reference evidence="12" key="1">
    <citation type="submission" date="2021-02" db="EMBL/GenBank/DDBJ databases">
        <authorList>
            <person name="Nowell W R."/>
        </authorList>
    </citation>
    <scope>NUCLEOTIDE SEQUENCE</scope>
</reference>
<keyword evidence="8" id="KW-0694">RNA-binding</keyword>
<evidence type="ECO:0000313" key="12">
    <source>
        <dbReference type="EMBL" id="CAF1079410.1"/>
    </source>
</evidence>
<evidence type="ECO:0000256" key="8">
    <source>
        <dbReference type="ARBA" id="ARBA00022884"/>
    </source>
</evidence>
<feature type="domain" description="Snurportin-1 m3G cap-binding" evidence="11">
    <location>
        <begin position="86"/>
        <end position="238"/>
    </location>
</feature>
<dbReference type="Pfam" id="PF11538">
    <property type="entry name" value="Snurportin1"/>
    <property type="match status" value="1"/>
</dbReference>
<comment type="caution">
    <text evidence="12">The sequence shown here is derived from an EMBL/GenBank/DDBJ whole genome shotgun (WGS) entry which is preliminary data.</text>
</comment>
<evidence type="ECO:0000256" key="5">
    <source>
        <dbReference type="ARBA" id="ARBA00016034"/>
    </source>
</evidence>
<dbReference type="InterPro" id="IPR017336">
    <property type="entry name" value="Snurportin-1"/>
</dbReference>
<dbReference type="EMBL" id="CAJNOJ010000088">
    <property type="protein sequence ID" value="CAF1079410.1"/>
    <property type="molecule type" value="Genomic_DNA"/>
</dbReference>
<dbReference type="InterPro" id="IPR047857">
    <property type="entry name" value="Snurportin1_C"/>
</dbReference>
<evidence type="ECO:0000259" key="10">
    <source>
        <dbReference type="Pfam" id="PF11538"/>
    </source>
</evidence>
<comment type="similarity">
    <text evidence="4">Belongs to the snurportin family.</text>
</comment>
<dbReference type="PANTHER" id="PTHR13403">
    <property type="entry name" value="SNURPORTIN1 RNUT1 PROTEIN RNA, U TRANSPORTER 1"/>
    <property type="match status" value="1"/>
</dbReference>
<dbReference type="Pfam" id="PF21974">
    <property type="entry name" value="SPN1_m3Gcap_bd"/>
    <property type="match status" value="1"/>
</dbReference>
<proteinExistence type="inferred from homology"/>